<evidence type="ECO:0000256" key="1">
    <source>
        <dbReference type="SAM" id="Phobius"/>
    </source>
</evidence>
<dbReference type="Gramene" id="ONH95020">
    <property type="protein sequence ID" value="ONH95020"/>
    <property type="gene ID" value="PRUPE_7G046900"/>
</dbReference>
<reference evidence="2 3" key="1">
    <citation type="journal article" date="2013" name="Nat. Genet.">
        <title>The high-quality draft genome of peach (Prunus persica) identifies unique patterns of genetic diversity, domestication and genome evolution.</title>
        <authorList>
            <consortium name="International Peach Genome Initiative"/>
            <person name="Verde I."/>
            <person name="Abbott A.G."/>
            <person name="Scalabrin S."/>
            <person name="Jung S."/>
            <person name="Shu S."/>
            <person name="Marroni F."/>
            <person name="Zhebentyayeva T."/>
            <person name="Dettori M.T."/>
            <person name="Grimwood J."/>
            <person name="Cattonaro F."/>
            <person name="Zuccolo A."/>
            <person name="Rossini L."/>
            <person name="Jenkins J."/>
            <person name="Vendramin E."/>
            <person name="Meisel L.A."/>
            <person name="Decroocq V."/>
            <person name="Sosinski B."/>
            <person name="Prochnik S."/>
            <person name="Mitros T."/>
            <person name="Policriti A."/>
            <person name="Cipriani G."/>
            <person name="Dondini L."/>
            <person name="Ficklin S."/>
            <person name="Goodstein D.M."/>
            <person name="Xuan P."/>
            <person name="Del Fabbro C."/>
            <person name="Aramini V."/>
            <person name="Copetti D."/>
            <person name="Gonzalez S."/>
            <person name="Horner D.S."/>
            <person name="Falchi R."/>
            <person name="Lucas S."/>
            <person name="Mica E."/>
            <person name="Maldonado J."/>
            <person name="Lazzari B."/>
            <person name="Bielenberg D."/>
            <person name="Pirona R."/>
            <person name="Miculan M."/>
            <person name="Barakat A."/>
            <person name="Testolin R."/>
            <person name="Stella A."/>
            <person name="Tartarini S."/>
            <person name="Tonutti P."/>
            <person name="Arus P."/>
            <person name="Orellana A."/>
            <person name="Wells C."/>
            <person name="Main D."/>
            <person name="Vizzotto G."/>
            <person name="Silva H."/>
            <person name="Salamini F."/>
            <person name="Schmutz J."/>
            <person name="Morgante M."/>
            <person name="Rokhsar D.S."/>
        </authorList>
    </citation>
    <scope>NUCLEOTIDE SEQUENCE [LARGE SCALE GENOMIC DNA]</scope>
    <source>
        <strain evidence="3">cv. Nemared</strain>
    </source>
</reference>
<dbReference type="Proteomes" id="UP000006882">
    <property type="component" value="Chromosome G7"/>
</dbReference>
<name>A0A251N6P8_PRUPE</name>
<organism evidence="2 3">
    <name type="scientific">Prunus persica</name>
    <name type="common">Peach</name>
    <name type="synonym">Amygdalus persica</name>
    <dbReference type="NCBI Taxonomy" id="3760"/>
    <lineage>
        <taxon>Eukaryota</taxon>
        <taxon>Viridiplantae</taxon>
        <taxon>Streptophyta</taxon>
        <taxon>Embryophyta</taxon>
        <taxon>Tracheophyta</taxon>
        <taxon>Spermatophyta</taxon>
        <taxon>Magnoliopsida</taxon>
        <taxon>eudicotyledons</taxon>
        <taxon>Gunneridae</taxon>
        <taxon>Pentapetalae</taxon>
        <taxon>rosids</taxon>
        <taxon>fabids</taxon>
        <taxon>Rosales</taxon>
        <taxon>Rosaceae</taxon>
        <taxon>Amygdaloideae</taxon>
        <taxon>Amygdaleae</taxon>
        <taxon>Prunus</taxon>
    </lineage>
</organism>
<keyword evidence="1" id="KW-1133">Transmembrane helix</keyword>
<dbReference type="AlphaFoldDB" id="A0A251N6P8"/>
<sequence>MLYSHSLKLQLIALPHSRFFWLLRFACFASFVGIYLWDLFYFLFLLHGRGKKGSNTRTIMGSILALCVYRHIGQIEIYPNFGPHVYSNKYKRVFRLGVC</sequence>
<keyword evidence="1" id="KW-0812">Transmembrane</keyword>
<feature type="transmembrane region" description="Helical" evidence="1">
    <location>
        <begin position="20"/>
        <end position="46"/>
    </location>
</feature>
<evidence type="ECO:0000313" key="3">
    <source>
        <dbReference type="Proteomes" id="UP000006882"/>
    </source>
</evidence>
<dbReference type="EMBL" id="CM007657">
    <property type="protein sequence ID" value="ONH95020.1"/>
    <property type="molecule type" value="Genomic_DNA"/>
</dbReference>
<keyword evidence="3" id="KW-1185">Reference proteome</keyword>
<evidence type="ECO:0000313" key="2">
    <source>
        <dbReference type="EMBL" id="ONH95020.1"/>
    </source>
</evidence>
<proteinExistence type="predicted"/>
<gene>
    <name evidence="2" type="ORF">PRUPE_7G046900</name>
</gene>
<accession>A0A251N6P8</accession>
<keyword evidence="1" id="KW-0472">Membrane</keyword>
<protein>
    <submittedName>
        <fullName evidence="2">Uncharacterized protein</fullName>
    </submittedName>
</protein>